<dbReference type="InterPro" id="IPR046513">
    <property type="entry name" value="DUF6691"/>
</dbReference>
<feature type="transmembrane region" description="Helical" evidence="1">
    <location>
        <begin position="120"/>
        <end position="138"/>
    </location>
</feature>
<dbReference type="KEGG" id="rfo:REIFOR_02075"/>
<keyword evidence="1" id="KW-0472">Membrane</keyword>
<accession>A0A2K8KR48</accession>
<dbReference type="RefSeq" id="WP_100257487.1">
    <property type="nucleotide sequence ID" value="NZ_CP011797.1"/>
</dbReference>
<dbReference type="Pfam" id="PF20398">
    <property type="entry name" value="DUF6691"/>
    <property type="match status" value="1"/>
</dbReference>
<name>A0A2K8KR48_9GAMM</name>
<organism evidence="2 3">
    <name type="scientific">Reinekea forsetii</name>
    <dbReference type="NCBI Taxonomy" id="1336806"/>
    <lineage>
        <taxon>Bacteria</taxon>
        <taxon>Pseudomonadati</taxon>
        <taxon>Pseudomonadota</taxon>
        <taxon>Gammaproteobacteria</taxon>
        <taxon>Oceanospirillales</taxon>
        <taxon>Saccharospirillaceae</taxon>
        <taxon>Reinekea</taxon>
    </lineage>
</organism>
<gene>
    <name evidence="2" type="ORF">REIFOR_02075</name>
</gene>
<dbReference type="EMBL" id="CP011797">
    <property type="protein sequence ID" value="ATX77210.1"/>
    <property type="molecule type" value="Genomic_DNA"/>
</dbReference>
<dbReference type="Proteomes" id="UP000229757">
    <property type="component" value="Chromosome"/>
</dbReference>
<feature type="transmembrane region" description="Helical" evidence="1">
    <location>
        <begin position="86"/>
        <end position="104"/>
    </location>
</feature>
<protein>
    <submittedName>
        <fullName evidence="2">Conserved hypothetical membrane protein</fullName>
    </submittedName>
</protein>
<keyword evidence="3" id="KW-1185">Reference proteome</keyword>
<evidence type="ECO:0000256" key="1">
    <source>
        <dbReference type="SAM" id="Phobius"/>
    </source>
</evidence>
<sequence>MLGIQRLFFALLAGVIFGLGLSIAQMIDPAKVINFLNPLGPWDPSLMVVLAVGLAINALATPLILKRERPLFDNLFRVPAKSQIDAKIIGGGVLFGIGWGIAGYCPGPLLTSLSFANSDILISLAAYVVGTLVTKWVIARIEAARHIEHAAEEACVG</sequence>
<evidence type="ECO:0000313" key="2">
    <source>
        <dbReference type="EMBL" id="ATX77210.1"/>
    </source>
</evidence>
<dbReference type="AlphaFoldDB" id="A0A2K8KR48"/>
<keyword evidence="1" id="KW-1133">Transmembrane helix</keyword>
<feature type="transmembrane region" description="Helical" evidence="1">
    <location>
        <begin position="7"/>
        <end position="27"/>
    </location>
</feature>
<keyword evidence="1" id="KW-0812">Transmembrane</keyword>
<reference evidence="2 3" key="1">
    <citation type="journal article" date="2017" name="Environ. Microbiol.">
        <title>Genomic and physiological analyses of 'Reinekea forsetii' reveal a versatile opportunistic lifestyle during spring algae blooms.</title>
        <authorList>
            <person name="Avci B."/>
            <person name="Hahnke R.L."/>
            <person name="Chafee M."/>
            <person name="Fischer T."/>
            <person name="Gruber-Vodicka H."/>
            <person name="Tegetmeyer H.E."/>
            <person name="Harder J."/>
            <person name="Fuchs B.M."/>
            <person name="Amann R.I."/>
            <person name="Teeling H."/>
        </authorList>
    </citation>
    <scope>NUCLEOTIDE SEQUENCE [LARGE SCALE GENOMIC DNA]</scope>
    <source>
        <strain evidence="2 3">Hel1_31_D35</strain>
    </source>
</reference>
<proteinExistence type="predicted"/>
<feature type="transmembrane region" description="Helical" evidence="1">
    <location>
        <begin position="47"/>
        <end position="65"/>
    </location>
</feature>
<evidence type="ECO:0000313" key="3">
    <source>
        <dbReference type="Proteomes" id="UP000229757"/>
    </source>
</evidence>
<dbReference type="OrthoDB" id="9790409at2"/>